<gene>
    <name evidence="3" type="ORF">DPMN_055835</name>
</gene>
<dbReference type="EMBL" id="JAIWYP010000012">
    <property type="protein sequence ID" value="KAH3729857.1"/>
    <property type="molecule type" value="Genomic_DNA"/>
</dbReference>
<dbReference type="Gene3D" id="2.20.25.240">
    <property type="match status" value="1"/>
</dbReference>
<dbReference type="InterPro" id="IPR018289">
    <property type="entry name" value="MULE_transposase_dom"/>
</dbReference>
<dbReference type="Proteomes" id="UP000828390">
    <property type="component" value="Unassembled WGS sequence"/>
</dbReference>
<accession>A0A9D4CRG4</accession>
<evidence type="ECO:0000313" key="3">
    <source>
        <dbReference type="EMBL" id="KAH3729857.1"/>
    </source>
</evidence>
<feature type="region of interest" description="Disordered" evidence="1">
    <location>
        <begin position="1"/>
        <end position="26"/>
    </location>
</feature>
<reference evidence="3" key="1">
    <citation type="journal article" date="2019" name="bioRxiv">
        <title>The Genome of the Zebra Mussel, Dreissena polymorpha: A Resource for Invasive Species Research.</title>
        <authorList>
            <person name="McCartney M.A."/>
            <person name="Auch B."/>
            <person name="Kono T."/>
            <person name="Mallez S."/>
            <person name="Zhang Y."/>
            <person name="Obille A."/>
            <person name="Becker A."/>
            <person name="Abrahante J.E."/>
            <person name="Garbe J."/>
            <person name="Badalamenti J.P."/>
            <person name="Herman A."/>
            <person name="Mangelson H."/>
            <person name="Liachko I."/>
            <person name="Sullivan S."/>
            <person name="Sone E.D."/>
            <person name="Koren S."/>
            <person name="Silverstein K.A.T."/>
            <person name="Beckman K.B."/>
            <person name="Gohl D.M."/>
        </authorList>
    </citation>
    <scope>NUCLEOTIDE SEQUENCE</scope>
    <source>
        <strain evidence="3">Duluth1</strain>
        <tissue evidence="3">Whole animal</tissue>
    </source>
</reference>
<evidence type="ECO:0000256" key="1">
    <source>
        <dbReference type="SAM" id="MobiDB-lite"/>
    </source>
</evidence>
<name>A0A9D4CRG4_DREPO</name>
<proteinExistence type="predicted"/>
<feature type="domain" description="MULE transposase" evidence="2">
    <location>
        <begin position="299"/>
        <end position="394"/>
    </location>
</feature>
<evidence type="ECO:0000259" key="2">
    <source>
        <dbReference type="Pfam" id="PF10551"/>
    </source>
</evidence>
<dbReference type="OrthoDB" id="6144560at2759"/>
<evidence type="ECO:0000313" key="4">
    <source>
        <dbReference type="Proteomes" id="UP000828390"/>
    </source>
</evidence>
<keyword evidence="4" id="KW-1185">Reference proteome</keyword>
<dbReference type="AlphaFoldDB" id="A0A9D4CRG4"/>
<dbReference type="PANTHER" id="PTHR20956:SF12">
    <property type="entry name" value="FLYWCH-TYPE DOMAIN-CONTAINING PROTEIN"/>
    <property type="match status" value="1"/>
</dbReference>
<sequence>MDTEDTHVNEQISTSAQNVAQAGSEEETAIGNATDVMETEDTHVNEQISFVSSTNGVTDVWGSTASDASGISDEDDISRVEDLTLAVNTTFQVPKEILEESLEDAAPTESFTEDMPVIFEVVAGGSQRGKDLLCDSIGYTYVVKERHHSSTVWWCSVRNKSTRCPARVRENKDGFNQGHLNHNHPPVPSKKSKIIITQKAAHCASQQIFTAASGIVENVASEVLQQTDIEHPNLDYIMRVVNRKRQRLRPDDPQDLDFELQEDFLPDGFLKGDIKVDGRRHLIFATDEQLSILKTAKRWYLDGTFKVVRKPFDNLMSVHAFVRRGDCAKQIPLVFVLMSGRRTVDYIKVLQKIGRLLCREVEVEEFVVDFEKAMWKALRYVFGEDAKIHGCAFHWGQAVWRQVQAKGLATEYATRRETYVYIRKILCLPFLPAEHIPEVFESMVDIAPRRFDGLLSYIRSTWFVSSTWPVPCWSVFGMSIRTNNDVEGWHRRLNGRAGIAPPMYLLIRLLSDEANVALRNVQLVTELQLTRYQRRQQKTMQGQIARWSLYRRGEVSATALLKQMSTKYKHCA</sequence>
<feature type="compositionally biased region" description="Polar residues" evidence="1">
    <location>
        <begin position="9"/>
        <end position="21"/>
    </location>
</feature>
<comment type="caution">
    <text evidence="3">The sequence shown here is derived from an EMBL/GenBank/DDBJ whole genome shotgun (WGS) entry which is preliminary data.</text>
</comment>
<dbReference type="PANTHER" id="PTHR20956">
    <property type="entry name" value="HEH2P"/>
    <property type="match status" value="1"/>
</dbReference>
<organism evidence="3 4">
    <name type="scientific">Dreissena polymorpha</name>
    <name type="common">Zebra mussel</name>
    <name type="synonym">Mytilus polymorpha</name>
    <dbReference type="NCBI Taxonomy" id="45954"/>
    <lineage>
        <taxon>Eukaryota</taxon>
        <taxon>Metazoa</taxon>
        <taxon>Spiralia</taxon>
        <taxon>Lophotrochozoa</taxon>
        <taxon>Mollusca</taxon>
        <taxon>Bivalvia</taxon>
        <taxon>Autobranchia</taxon>
        <taxon>Heteroconchia</taxon>
        <taxon>Euheterodonta</taxon>
        <taxon>Imparidentia</taxon>
        <taxon>Neoheterodontei</taxon>
        <taxon>Myida</taxon>
        <taxon>Dreissenoidea</taxon>
        <taxon>Dreissenidae</taxon>
        <taxon>Dreissena</taxon>
    </lineage>
</organism>
<protein>
    <recommendedName>
        <fullName evidence="2">MULE transposase domain-containing protein</fullName>
    </recommendedName>
</protein>
<reference evidence="3" key="2">
    <citation type="submission" date="2020-11" db="EMBL/GenBank/DDBJ databases">
        <authorList>
            <person name="McCartney M.A."/>
            <person name="Auch B."/>
            <person name="Kono T."/>
            <person name="Mallez S."/>
            <person name="Becker A."/>
            <person name="Gohl D.M."/>
            <person name="Silverstein K.A.T."/>
            <person name="Koren S."/>
            <person name="Bechman K.B."/>
            <person name="Herman A."/>
            <person name="Abrahante J.E."/>
            <person name="Garbe J."/>
        </authorList>
    </citation>
    <scope>NUCLEOTIDE SEQUENCE</scope>
    <source>
        <strain evidence="3">Duluth1</strain>
        <tissue evidence="3">Whole animal</tissue>
    </source>
</reference>
<dbReference type="Pfam" id="PF10551">
    <property type="entry name" value="MULE"/>
    <property type="match status" value="1"/>
</dbReference>